<reference evidence="1" key="1">
    <citation type="submission" date="2023-01" db="EMBL/GenBank/DDBJ databases">
        <title>Human gut microbiome strain richness.</title>
        <authorList>
            <person name="Chen-Liaw A."/>
        </authorList>
    </citation>
    <scope>NUCLEOTIDE SEQUENCE</scope>
    <source>
        <strain evidence="1">2225st1_A6_2225SCRN_200828</strain>
    </source>
</reference>
<dbReference type="Pfam" id="PF23847">
    <property type="entry name" value="DUF7211"/>
    <property type="match status" value="1"/>
</dbReference>
<dbReference type="AlphaFoldDB" id="A0AAW6CC18"/>
<sequence>MEYLVHYGVKGMKWGVRRYQNKDGTLTPAGRKRYRASESKRSFSENVNEFGRGFAKASLKASYGRIMGEGLVKDISKMQTAKGKAFVGLLGGYARGNLINIYSDFVDQMFDR</sequence>
<organism evidence="1 2">
    <name type="scientific">Flavonifractor plautii</name>
    <name type="common">Fusobacterium plautii</name>
    <dbReference type="NCBI Taxonomy" id="292800"/>
    <lineage>
        <taxon>Bacteria</taxon>
        <taxon>Bacillati</taxon>
        <taxon>Bacillota</taxon>
        <taxon>Clostridia</taxon>
        <taxon>Eubacteriales</taxon>
        <taxon>Oscillospiraceae</taxon>
        <taxon>Flavonifractor</taxon>
    </lineage>
</organism>
<comment type="caution">
    <text evidence="1">The sequence shown here is derived from an EMBL/GenBank/DDBJ whole genome shotgun (WGS) entry which is preliminary data.</text>
</comment>
<name>A0AAW6CC18_FLAPL</name>
<evidence type="ECO:0000313" key="1">
    <source>
        <dbReference type="EMBL" id="MDB7908791.1"/>
    </source>
</evidence>
<gene>
    <name evidence="1" type="ORF">PND83_22670</name>
</gene>
<dbReference type="Proteomes" id="UP001211006">
    <property type="component" value="Unassembled WGS sequence"/>
</dbReference>
<dbReference type="EMBL" id="JAQLWO010000044">
    <property type="protein sequence ID" value="MDB7908791.1"/>
    <property type="molecule type" value="Genomic_DNA"/>
</dbReference>
<proteinExistence type="predicted"/>
<evidence type="ECO:0000313" key="2">
    <source>
        <dbReference type="Proteomes" id="UP001211006"/>
    </source>
</evidence>
<dbReference type="InterPro" id="IPR055635">
    <property type="entry name" value="DUF7211"/>
</dbReference>
<protein>
    <recommendedName>
        <fullName evidence="3">Transposase</fullName>
    </recommendedName>
</protein>
<evidence type="ECO:0008006" key="3">
    <source>
        <dbReference type="Google" id="ProtNLM"/>
    </source>
</evidence>
<accession>A0AAW6CC18</accession>
<dbReference type="RefSeq" id="WP_195309087.1">
    <property type="nucleotide sequence ID" value="NZ_JADMVW010000015.1"/>
</dbReference>